<dbReference type="Proteomes" id="UP001054252">
    <property type="component" value="Unassembled WGS sequence"/>
</dbReference>
<accession>A0AAV5JG67</accession>
<keyword evidence="1" id="KW-0175">Coiled coil</keyword>
<gene>
    <name evidence="3" type="ORF">SLEP1_g22720</name>
</gene>
<feature type="region of interest" description="Disordered" evidence="2">
    <location>
        <begin position="116"/>
        <end position="152"/>
    </location>
</feature>
<feature type="coiled-coil region" evidence="1">
    <location>
        <begin position="174"/>
        <end position="206"/>
    </location>
</feature>
<keyword evidence="4" id="KW-1185">Reference proteome</keyword>
<feature type="compositionally biased region" description="Basic and acidic residues" evidence="2">
    <location>
        <begin position="25"/>
        <end position="34"/>
    </location>
</feature>
<sequence>MSVGGSEEVRALEYGDVGMTSESSDSERTEEGVGRSEIVGVEGDRVLIIVVEVEGRNERCYDVDADIVSEGDAEVELLSSWKAKKANQNKYSLNEDEEEEVGKLVREGAEMDKFLNATGGVAIPKKPRRKSKTSTKEANEVEAGKELVPSTSSGVKEVRLEVELKRKGSEELVFEEKKRKISKSKRKAQEKETKAMKEAVVELKKNVQLLVHNGMKEHKLKAEFLEVDITKITFGEQEEGVEENEGRIIFPPNFDFEFVAVKEEEAEVEEAKVGAGVEGAKVDESQPPL</sequence>
<evidence type="ECO:0000313" key="3">
    <source>
        <dbReference type="EMBL" id="GKV11461.1"/>
    </source>
</evidence>
<protein>
    <submittedName>
        <fullName evidence="3">Uncharacterized protein</fullName>
    </submittedName>
</protein>
<comment type="caution">
    <text evidence="3">The sequence shown here is derived from an EMBL/GenBank/DDBJ whole genome shotgun (WGS) entry which is preliminary data.</text>
</comment>
<evidence type="ECO:0000313" key="4">
    <source>
        <dbReference type="Proteomes" id="UP001054252"/>
    </source>
</evidence>
<dbReference type="EMBL" id="BPVZ01000034">
    <property type="protein sequence ID" value="GKV11461.1"/>
    <property type="molecule type" value="Genomic_DNA"/>
</dbReference>
<feature type="region of interest" description="Disordered" evidence="2">
    <location>
        <begin position="1"/>
        <end position="36"/>
    </location>
</feature>
<dbReference type="AlphaFoldDB" id="A0AAV5JG67"/>
<organism evidence="3 4">
    <name type="scientific">Rubroshorea leprosula</name>
    <dbReference type="NCBI Taxonomy" id="152421"/>
    <lineage>
        <taxon>Eukaryota</taxon>
        <taxon>Viridiplantae</taxon>
        <taxon>Streptophyta</taxon>
        <taxon>Embryophyta</taxon>
        <taxon>Tracheophyta</taxon>
        <taxon>Spermatophyta</taxon>
        <taxon>Magnoliopsida</taxon>
        <taxon>eudicotyledons</taxon>
        <taxon>Gunneridae</taxon>
        <taxon>Pentapetalae</taxon>
        <taxon>rosids</taxon>
        <taxon>malvids</taxon>
        <taxon>Malvales</taxon>
        <taxon>Dipterocarpaceae</taxon>
        <taxon>Rubroshorea</taxon>
    </lineage>
</organism>
<name>A0AAV5JG67_9ROSI</name>
<evidence type="ECO:0000256" key="2">
    <source>
        <dbReference type="SAM" id="MobiDB-lite"/>
    </source>
</evidence>
<reference evidence="3 4" key="1">
    <citation type="journal article" date="2021" name="Commun. Biol.">
        <title>The genome of Shorea leprosula (Dipterocarpaceae) highlights the ecological relevance of drought in aseasonal tropical rainforests.</title>
        <authorList>
            <person name="Ng K.K.S."/>
            <person name="Kobayashi M.J."/>
            <person name="Fawcett J.A."/>
            <person name="Hatakeyama M."/>
            <person name="Paape T."/>
            <person name="Ng C.H."/>
            <person name="Ang C.C."/>
            <person name="Tnah L.H."/>
            <person name="Lee C.T."/>
            <person name="Nishiyama T."/>
            <person name="Sese J."/>
            <person name="O'Brien M.J."/>
            <person name="Copetti D."/>
            <person name="Mohd Noor M.I."/>
            <person name="Ong R.C."/>
            <person name="Putra M."/>
            <person name="Sireger I.Z."/>
            <person name="Indrioko S."/>
            <person name="Kosugi Y."/>
            <person name="Izuno A."/>
            <person name="Isagi Y."/>
            <person name="Lee S.L."/>
            <person name="Shimizu K.K."/>
        </authorList>
    </citation>
    <scope>NUCLEOTIDE SEQUENCE [LARGE SCALE GENOMIC DNA]</scope>
    <source>
        <strain evidence="3">214</strain>
    </source>
</reference>
<evidence type="ECO:0000256" key="1">
    <source>
        <dbReference type="SAM" id="Coils"/>
    </source>
</evidence>
<proteinExistence type="predicted"/>
<feature type="compositionally biased region" description="Basic and acidic residues" evidence="2">
    <location>
        <begin position="134"/>
        <end position="145"/>
    </location>
</feature>